<evidence type="ECO:0000256" key="6">
    <source>
        <dbReference type="ARBA" id="ARBA00022989"/>
    </source>
</evidence>
<feature type="transmembrane region" description="Helical" evidence="8">
    <location>
        <begin position="377"/>
        <end position="397"/>
    </location>
</feature>
<keyword evidence="8" id="KW-0961">Cell wall biogenesis/degradation</keyword>
<comment type="function">
    <text evidence="8">Involved in peptidoglycan biosynthesis. Transports lipid-linked peptidoglycan precursors from the inner to the outer leaflet of the cytoplasmic membrane.</text>
</comment>
<comment type="similarity">
    <text evidence="8">Belongs to the MurJ/MviN family.</text>
</comment>
<evidence type="ECO:0000256" key="1">
    <source>
        <dbReference type="ARBA" id="ARBA00004651"/>
    </source>
</evidence>
<keyword evidence="2 8" id="KW-1003">Cell membrane</keyword>
<keyword evidence="6 8" id="KW-1133">Transmembrane helix</keyword>
<sequence length="911" mass="102045">MLNESKRILIIMLIAISAKVLGFVREIAMASVFGATSYTDAYLIATTIPLVVFASMGESLSTTFIPMYSYIAEKKNKDEALKFMNNVLNLIVLITVILSVFGVIFTRPLVSIFAIGFKGETLELAVSFTNILLPGIILIGINYVFTGFLQANKNFYVTAFIAFPKNIVIILSTVLSFFWNKSILAYGTLLGIASQLAYQLYFALKGGYTYKIQRKLIDSDIKNLGYLIIPVFLGMTVQQLNVLIDKTLASTLSEGSIAALNFADKLGSFVFGIFTAPLVMVIYTIISQLAAKEDWKAFYDTIQKSVSFMLLLLIPVSIGAMCLSTPVVKALFQRGYFDERATHNTAIALFYYSIGITASGLRIVLSKAFYSLQDTKTPMFNGFIAIIVNIFLNFILIKPLGHGGLALATSISSIIGTILLFNNLKSRMKCFEERKILVLIIKAGISSLFMAIGLKVSYILFSQALGSGFLNEIMILFSCILLGGLIYLFSIVLMRVEEARVLITYLKNKTGAMHFLNNKLDTLKRSIWRRKALHKNIASPKQLKLLLGVSSPTEDEASKVVYHLISSLPAEKYDITLIAAEGSAIVDKAKKFNENSSSKVNIVVIPSFELGISALSNLKTFFIILKTIYVGKFHIVHFHSFRLGVLGCIAARLLKVPKILFTVHGWHINESSAYNFFQRLLAKITTNIICVSKFHLSVGINKKWINIKNASIIYYGIEKNVFRTPTLRRELKISKKIPIIGMLAELDDFDSIAYVMDIFNELKQRENRFKLIIMVSRSQVYKCETRINELGLSSYVNIICHCRDKSMQINDFDIFSYFSNKEKVPIEVIEAMFAQKPIIANGIGALSELVEEGRNGYIIKEQDVNTAVKNIEKLLKSNHLKKVMGNNGKSMAFRKFSKEKMISEYELLMKI</sequence>
<reference evidence="11 12" key="1">
    <citation type="submission" date="2021-10" db="EMBL/GenBank/DDBJ databases">
        <title>Lutispora strain m25 sp. nov., a thermophilic, non-spore-forming bacterium isolated from a lab-scale methanogenic bioreactor digesting anaerobic sludge.</title>
        <authorList>
            <person name="El Houari A."/>
            <person name="Mcdonald J."/>
        </authorList>
    </citation>
    <scope>NUCLEOTIDE SEQUENCE [LARGE SCALE GENOMIC DNA]</scope>
    <source>
        <strain evidence="12">m25</strain>
    </source>
</reference>
<keyword evidence="12" id="KW-1185">Reference proteome</keyword>
<feature type="transmembrane region" description="Helical" evidence="8">
    <location>
        <begin position="83"/>
        <end position="105"/>
    </location>
</feature>
<dbReference type="InterPro" id="IPR004268">
    <property type="entry name" value="MurJ"/>
</dbReference>
<feature type="transmembrane region" description="Helical" evidence="8">
    <location>
        <begin position="403"/>
        <end position="424"/>
    </location>
</feature>
<accession>A0ABT1NDJ7</accession>
<evidence type="ECO:0000256" key="2">
    <source>
        <dbReference type="ARBA" id="ARBA00022475"/>
    </source>
</evidence>
<evidence type="ECO:0000313" key="12">
    <source>
        <dbReference type="Proteomes" id="UP001651880"/>
    </source>
</evidence>
<evidence type="ECO:0000259" key="9">
    <source>
        <dbReference type="Pfam" id="PF00534"/>
    </source>
</evidence>
<comment type="caution">
    <text evidence="11">The sequence shown here is derived from an EMBL/GenBank/DDBJ whole genome shotgun (WGS) entry which is preliminary data.</text>
</comment>
<evidence type="ECO:0000259" key="10">
    <source>
        <dbReference type="Pfam" id="PF13439"/>
    </source>
</evidence>
<feature type="domain" description="Glycosyltransferase subfamily 4-like N-terminal" evidence="10">
    <location>
        <begin position="558"/>
        <end position="717"/>
    </location>
</feature>
<dbReference type="InterPro" id="IPR028098">
    <property type="entry name" value="Glyco_trans_4-like_N"/>
</dbReference>
<keyword evidence="4 8" id="KW-0133">Cell shape</keyword>
<keyword evidence="3 8" id="KW-0812">Transmembrane</keyword>
<feature type="transmembrane region" description="Helical" evidence="8">
    <location>
        <begin position="50"/>
        <end position="71"/>
    </location>
</feature>
<dbReference type="PRINTS" id="PR01806">
    <property type="entry name" value="VIRFACTRMVIN"/>
</dbReference>
<evidence type="ECO:0000256" key="3">
    <source>
        <dbReference type="ARBA" id="ARBA00022692"/>
    </source>
</evidence>
<feature type="transmembrane region" description="Helical" evidence="8">
    <location>
        <begin position="224"/>
        <end position="244"/>
    </location>
</feature>
<feature type="domain" description="Glycosyl transferase family 1" evidence="9">
    <location>
        <begin position="726"/>
        <end position="890"/>
    </location>
</feature>
<dbReference type="InterPro" id="IPR001296">
    <property type="entry name" value="Glyco_trans_1"/>
</dbReference>
<dbReference type="CDD" id="cd13123">
    <property type="entry name" value="MATE_MurJ_like"/>
    <property type="match status" value="1"/>
</dbReference>
<proteinExistence type="inferred from homology"/>
<evidence type="ECO:0000256" key="4">
    <source>
        <dbReference type="ARBA" id="ARBA00022960"/>
    </source>
</evidence>
<keyword evidence="7 8" id="KW-0472">Membrane</keyword>
<feature type="transmembrane region" description="Helical" evidence="8">
    <location>
        <begin position="473"/>
        <end position="494"/>
    </location>
</feature>
<comment type="pathway">
    <text evidence="8">Cell wall biogenesis; peptidoglycan biosynthesis.</text>
</comment>
<evidence type="ECO:0000256" key="8">
    <source>
        <dbReference type="HAMAP-Rule" id="MF_02078"/>
    </source>
</evidence>
<comment type="subcellular location">
    <subcellularLocation>
        <location evidence="1 8">Cell membrane</location>
        <topology evidence="1 8">Multi-pass membrane protein</topology>
    </subcellularLocation>
</comment>
<dbReference type="InterPro" id="IPR051050">
    <property type="entry name" value="Lipid_II_flippase_MurJ/MviN"/>
</dbReference>
<protein>
    <recommendedName>
        <fullName evidence="8">Probable lipid II flippase MurJ</fullName>
    </recommendedName>
</protein>
<dbReference type="Proteomes" id="UP001651880">
    <property type="component" value="Unassembled WGS sequence"/>
</dbReference>
<feature type="transmembrane region" description="Helical" evidence="8">
    <location>
        <begin position="125"/>
        <end position="145"/>
    </location>
</feature>
<dbReference type="Gene3D" id="3.40.50.2000">
    <property type="entry name" value="Glycogen Phosphorylase B"/>
    <property type="match status" value="2"/>
</dbReference>
<organism evidence="11 12">
    <name type="scientific">Lutispora saccharofermentans</name>
    <dbReference type="NCBI Taxonomy" id="3024236"/>
    <lineage>
        <taxon>Bacteria</taxon>
        <taxon>Bacillati</taxon>
        <taxon>Bacillota</taxon>
        <taxon>Clostridia</taxon>
        <taxon>Lutisporales</taxon>
        <taxon>Lutisporaceae</taxon>
        <taxon>Lutispora</taxon>
    </lineage>
</organism>
<gene>
    <name evidence="8 11" type="primary">murJ</name>
    <name evidence="11" type="ORF">LJD61_01665</name>
</gene>
<dbReference type="Pfam" id="PF03023">
    <property type="entry name" value="MurJ"/>
    <property type="match status" value="1"/>
</dbReference>
<evidence type="ECO:0000256" key="5">
    <source>
        <dbReference type="ARBA" id="ARBA00022984"/>
    </source>
</evidence>
<dbReference type="PANTHER" id="PTHR47019">
    <property type="entry name" value="LIPID II FLIPPASE MURJ"/>
    <property type="match status" value="1"/>
</dbReference>
<dbReference type="RefSeq" id="WP_255225750.1">
    <property type="nucleotide sequence ID" value="NZ_JAJEKE010000001.1"/>
</dbReference>
<feature type="transmembrane region" description="Helical" evidence="8">
    <location>
        <begin position="184"/>
        <end position="204"/>
    </location>
</feature>
<dbReference type="HAMAP" id="MF_02078">
    <property type="entry name" value="MurJ_MviN"/>
    <property type="match status" value="1"/>
</dbReference>
<dbReference type="NCBIfam" id="TIGR01695">
    <property type="entry name" value="murJ_mviN"/>
    <property type="match status" value="1"/>
</dbReference>
<feature type="transmembrane region" description="Helical" evidence="8">
    <location>
        <begin position="306"/>
        <end position="328"/>
    </location>
</feature>
<feature type="transmembrane region" description="Helical" evidence="8">
    <location>
        <begin position="266"/>
        <end position="286"/>
    </location>
</feature>
<keyword evidence="8" id="KW-0813">Transport</keyword>
<feature type="transmembrane region" description="Helical" evidence="8">
    <location>
        <begin position="436"/>
        <end position="461"/>
    </location>
</feature>
<dbReference type="SUPFAM" id="SSF53756">
    <property type="entry name" value="UDP-Glycosyltransferase/glycogen phosphorylase"/>
    <property type="match status" value="1"/>
</dbReference>
<keyword evidence="5 8" id="KW-0573">Peptidoglycan synthesis</keyword>
<dbReference type="EMBL" id="JAJEKE010000001">
    <property type="protein sequence ID" value="MCQ1528258.1"/>
    <property type="molecule type" value="Genomic_DNA"/>
</dbReference>
<evidence type="ECO:0000313" key="11">
    <source>
        <dbReference type="EMBL" id="MCQ1528258.1"/>
    </source>
</evidence>
<dbReference type="Pfam" id="PF13439">
    <property type="entry name" value="Glyco_transf_4"/>
    <property type="match status" value="1"/>
</dbReference>
<feature type="transmembrane region" description="Helical" evidence="8">
    <location>
        <begin position="157"/>
        <end position="178"/>
    </location>
</feature>
<dbReference type="PANTHER" id="PTHR47019:SF1">
    <property type="entry name" value="LIPID II FLIPPASE MURJ"/>
    <property type="match status" value="1"/>
</dbReference>
<name>A0ABT1NDJ7_9FIRM</name>
<feature type="transmembrane region" description="Helical" evidence="8">
    <location>
        <begin position="348"/>
        <end position="365"/>
    </location>
</feature>
<evidence type="ECO:0000256" key="7">
    <source>
        <dbReference type="ARBA" id="ARBA00023136"/>
    </source>
</evidence>
<dbReference type="Pfam" id="PF00534">
    <property type="entry name" value="Glycos_transf_1"/>
    <property type="match status" value="1"/>
</dbReference>